<dbReference type="OrthoDB" id="194443at2759"/>
<dbReference type="EMBL" id="LFZO01000386">
    <property type="protein sequence ID" value="KXT09003.1"/>
    <property type="molecule type" value="Genomic_DNA"/>
</dbReference>
<reference evidence="1 2" key="1">
    <citation type="submission" date="2015-07" db="EMBL/GenBank/DDBJ databases">
        <title>Comparative genomics of the Sigatoka disease complex on banana suggests a link between parallel evolutionary changes in Pseudocercospora fijiensis and Pseudocercospora eumusae and increased virulence on the banana host.</title>
        <authorList>
            <person name="Chang T.-C."/>
            <person name="Salvucci A."/>
            <person name="Crous P.W."/>
            <person name="Stergiopoulos I."/>
        </authorList>
    </citation>
    <scope>NUCLEOTIDE SEQUENCE [LARGE SCALE GENOMIC DNA]</scope>
    <source>
        <strain evidence="1 2">CBS 116634</strain>
    </source>
</reference>
<keyword evidence="2" id="KW-1185">Reference proteome</keyword>
<dbReference type="Proteomes" id="UP000073492">
    <property type="component" value="Unassembled WGS sequence"/>
</dbReference>
<dbReference type="AlphaFoldDB" id="A0A139I2R7"/>
<evidence type="ECO:0000313" key="1">
    <source>
        <dbReference type="EMBL" id="KXT09003.1"/>
    </source>
</evidence>
<organism evidence="1 2">
    <name type="scientific">Pseudocercospora musae</name>
    <dbReference type="NCBI Taxonomy" id="113226"/>
    <lineage>
        <taxon>Eukaryota</taxon>
        <taxon>Fungi</taxon>
        <taxon>Dikarya</taxon>
        <taxon>Ascomycota</taxon>
        <taxon>Pezizomycotina</taxon>
        <taxon>Dothideomycetes</taxon>
        <taxon>Dothideomycetidae</taxon>
        <taxon>Mycosphaerellales</taxon>
        <taxon>Mycosphaerellaceae</taxon>
        <taxon>Pseudocercospora</taxon>
    </lineage>
</organism>
<comment type="caution">
    <text evidence="1">The sequence shown here is derived from an EMBL/GenBank/DDBJ whole genome shotgun (WGS) entry which is preliminary data.</text>
</comment>
<accession>A0A139I2R7</accession>
<gene>
    <name evidence="1" type="ORF">AC579_74</name>
</gene>
<sequence length="114" mass="12806">MVEVDHHPALIWIAFATHGDPPGLYVRRDLMLAARCIELASQYRLVSFHQAVMESIIEDKEDALVSLLKMSFVPKHERSRCLWILWMASDSADPFGPLTVPDLADLDGTGFLAQ</sequence>
<proteinExistence type="predicted"/>
<evidence type="ECO:0000313" key="2">
    <source>
        <dbReference type="Proteomes" id="UP000073492"/>
    </source>
</evidence>
<name>A0A139I2R7_9PEZI</name>
<protein>
    <submittedName>
        <fullName evidence="1">Uncharacterized protein</fullName>
    </submittedName>
</protein>